<dbReference type="RefSeq" id="WP_186773129.1">
    <property type="nucleotide sequence ID" value="NZ_JACOMF010000052.1"/>
</dbReference>
<dbReference type="EMBL" id="JACOMF010000052">
    <property type="protein sequence ID" value="MBC4018376.1"/>
    <property type="molecule type" value="Genomic_DNA"/>
</dbReference>
<dbReference type="InterPro" id="IPR039422">
    <property type="entry name" value="MarR/SlyA-like"/>
</dbReference>
<dbReference type="InterPro" id="IPR000835">
    <property type="entry name" value="HTH_MarR-typ"/>
</dbReference>
<accession>A0A9X0R2H2</accession>
<evidence type="ECO:0000313" key="2">
    <source>
        <dbReference type="EMBL" id="MBC4018376.1"/>
    </source>
</evidence>
<dbReference type="SUPFAM" id="SSF46785">
    <property type="entry name" value="Winged helix' DNA-binding domain"/>
    <property type="match status" value="1"/>
</dbReference>
<gene>
    <name evidence="2" type="ORF">H7965_24115</name>
</gene>
<dbReference type="InterPro" id="IPR036388">
    <property type="entry name" value="WH-like_DNA-bd_sf"/>
</dbReference>
<evidence type="ECO:0000259" key="1">
    <source>
        <dbReference type="PROSITE" id="PS50995"/>
    </source>
</evidence>
<evidence type="ECO:0000313" key="3">
    <source>
        <dbReference type="Proteomes" id="UP000600101"/>
    </source>
</evidence>
<dbReference type="InterPro" id="IPR036390">
    <property type="entry name" value="WH_DNA-bd_sf"/>
</dbReference>
<protein>
    <submittedName>
        <fullName evidence="2">MarR family transcriptional regulator</fullName>
    </submittedName>
</protein>
<dbReference type="Proteomes" id="UP000600101">
    <property type="component" value="Unassembled WGS sequence"/>
</dbReference>
<keyword evidence="3" id="KW-1185">Reference proteome</keyword>
<reference evidence="2" key="1">
    <citation type="submission" date="2020-08" db="EMBL/GenBank/DDBJ databases">
        <authorList>
            <person name="Hu Y."/>
            <person name="Nguyen S.V."/>
            <person name="Li F."/>
            <person name="Fanning S."/>
        </authorList>
    </citation>
    <scope>NUCLEOTIDE SEQUENCE</scope>
    <source>
        <strain evidence="2">SYSU D8009</strain>
    </source>
</reference>
<dbReference type="PANTHER" id="PTHR33164">
    <property type="entry name" value="TRANSCRIPTIONAL REGULATOR, MARR FAMILY"/>
    <property type="match status" value="1"/>
</dbReference>
<proteinExistence type="predicted"/>
<dbReference type="PANTHER" id="PTHR33164:SF43">
    <property type="entry name" value="HTH-TYPE TRANSCRIPTIONAL REPRESSOR YETL"/>
    <property type="match status" value="1"/>
</dbReference>
<feature type="domain" description="HTH marR-type" evidence="1">
    <location>
        <begin position="1"/>
        <end position="126"/>
    </location>
</feature>
<dbReference type="AlphaFoldDB" id="A0A9X0R2H2"/>
<dbReference type="Pfam" id="PF01047">
    <property type="entry name" value="MarR"/>
    <property type="match status" value="1"/>
</dbReference>
<name>A0A9X0R2H2_9PROT</name>
<organism evidence="2 3">
    <name type="scientific">Siccirubricoccus deserti</name>
    <dbReference type="NCBI Taxonomy" id="2013562"/>
    <lineage>
        <taxon>Bacteria</taxon>
        <taxon>Pseudomonadati</taxon>
        <taxon>Pseudomonadota</taxon>
        <taxon>Alphaproteobacteria</taxon>
        <taxon>Acetobacterales</taxon>
        <taxon>Roseomonadaceae</taxon>
        <taxon>Siccirubricoccus</taxon>
    </lineage>
</organism>
<dbReference type="GO" id="GO:0006950">
    <property type="term" value="P:response to stress"/>
    <property type="evidence" value="ECO:0007669"/>
    <property type="project" value="TreeGrafter"/>
</dbReference>
<sequence length="126" mass="13388">MLDQNPDRLLHVLSETVLATVRRDSADLTARQLAVFLTSYLAKGPHTVRGLAAELNVSKPAITRALDRLGKLGLTRRATDPFDRRSVHVQQTPAGQTYLRDLKAAMSAAAGGAETQAAATAQAAVA</sequence>
<dbReference type="GO" id="GO:0003700">
    <property type="term" value="F:DNA-binding transcription factor activity"/>
    <property type="evidence" value="ECO:0007669"/>
    <property type="project" value="InterPro"/>
</dbReference>
<comment type="caution">
    <text evidence="2">The sequence shown here is derived from an EMBL/GenBank/DDBJ whole genome shotgun (WGS) entry which is preliminary data.</text>
</comment>
<dbReference type="Gene3D" id="1.10.10.10">
    <property type="entry name" value="Winged helix-like DNA-binding domain superfamily/Winged helix DNA-binding domain"/>
    <property type="match status" value="1"/>
</dbReference>
<dbReference type="SMART" id="SM00347">
    <property type="entry name" value="HTH_MARR"/>
    <property type="match status" value="1"/>
</dbReference>
<dbReference type="PROSITE" id="PS50995">
    <property type="entry name" value="HTH_MARR_2"/>
    <property type="match status" value="1"/>
</dbReference>